<sequence>MSAPAAAIPATRCPTPAAKQNVLMTGLNTAYSLIMTPITFVSFIFSLVLIDYYHSSVRTRKHGENSSTLLDWLHHIVYKPAPYKYVAVKQAATSSSSPVSVSCPTTPLVDKDEDGKAWFLRTKQKQEVRMEVEEAFEMRGFVLVVMGVLMVLGTCTVWILGSAAFRFLLKAARG</sequence>
<keyword evidence="1" id="KW-1133">Transmembrane helix</keyword>
<protein>
    <submittedName>
        <fullName evidence="2">Uncharacterized protein</fullName>
    </submittedName>
</protein>
<evidence type="ECO:0000313" key="2">
    <source>
        <dbReference type="EMBL" id="KAJ2906062.1"/>
    </source>
</evidence>
<evidence type="ECO:0000313" key="3">
    <source>
        <dbReference type="Proteomes" id="UP001201980"/>
    </source>
</evidence>
<accession>A0AAD5WV86</accession>
<feature type="transmembrane region" description="Helical" evidence="1">
    <location>
        <begin position="30"/>
        <end position="53"/>
    </location>
</feature>
<gene>
    <name evidence="2" type="ORF">MKZ38_003099</name>
</gene>
<dbReference type="EMBL" id="JAKWBI020000019">
    <property type="protein sequence ID" value="KAJ2906062.1"/>
    <property type="molecule type" value="Genomic_DNA"/>
</dbReference>
<comment type="caution">
    <text evidence="2">The sequence shown here is derived from an EMBL/GenBank/DDBJ whole genome shotgun (WGS) entry which is preliminary data.</text>
</comment>
<proteinExistence type="predicted"/>
<keyword evidence="1" id="KW-0812">Transmembrane</keyword>
<reference evidence="2" key="1">
    <citation type="submission" date="2022-07" db="EMBL/GenBank/DDBJ databases">
        <title>Draft genome sequence of Zalerion maritima ATCC 34329, a (micro)plastics degrading marine fungus.</title>
        <authorList>
            <person name="Paco A."/>
            <person name="Goncalves M.F.M."/>
            <person name="Rocha-Santos T.A.P."/>
            <person name="Alves A."/>
        </authorList>
    </citation>
    <scope>NUCLEOTIDE SEQUENCE</scope>
    <source>
        <strain evidence="2">ATCC 34329</strain>
    </source>
</reference>
<dbReference type="Proteomes" id="UP001201980">
    <property type="component" value="Unassembled WGS sequence"/>
</dbReference>
<evidence type="ECO:0000256" key="1">
    <source>
        <dbReference type="SAM" id="Phobius"/>
    </source>
</evidence>
<keyword evidence="3" id="KW-1185">Reference proteome</keyword>
<keyword evidence="1" id="KW-0472">Membrane</keyword>
<organism evidence="2 3">
    <name type="scientific">Zalerion maritima</name>
    <dbReference type="NCBI Taxonomy" id="339359"/>
    <lineage>
        <taxon>Eukaryota</taxon>
        <taxon>Fungi</taxon>
        <taxon>Dikarya</taxon>
        <taxon>Ascomycota</taxon>
        <taxon>Pezizomycotina</taxon>
        <taxon>Sordariomycetes</taxon>
        <taxon>Lulworthiomycetidae</taxon>
        <taxon>Lulworthiales</taxon>
        <taxon>Lulworthiaceae</taxon>
        <taxon>Zalerion</taxon>
    </lineage>
</organism>
<dbReference type="AlphaFoldDB" id="A0AAD5WV86"/>
<name>A0AAD5WV86_9PEZI</name>
<feature type="transmembrane region" description="Helical" evidence="1">
    <location>
        <begin position="140"/>
        <end position="160"/>
    </location>
</feature>